<reference evidence="3 4" key="1">
    <citation type="submission" date="2018-07" db="EMBL/GenBank/DDBJ databases">
        <title>Freshwater and sediment microbial communities from various areas in North America, analyzing microbe dynamics in response to fracking.</title>
        <authorList>
            <person name="Lamendella R."/>
        </authorList>
    </citation>
    <scope>NUCLEOTIDE SEQUENCE [LARGE SCALE GENOMIC DNA]</scope>
    <source>
        <strain evidence="3 4">114E</strain>
        <strain evidence="2 5">114E_o</strain>
    </source>
</reference>
<keyword evidence="5" id="KW-1185">Reference proteome</keyword>
<evidence type="ECO:0000313" key="4">
    <source>
        <dbReference type="Proteomes" id="UP000252795"/>
    </source>
</evidence>
<evidence type="ECO:0000259" key="1">
    <source>
        <dbReference type="Pfam" id="PF09359"/>
    </source>
</evidence>
<organism evidence="3 4">
    <name type="scientific">Marinobacter nauticus</name>
    <name type="common">Marinobacter hydrocarbonoclasticus</name>
    <name type="synonym">Marinobacter aquaeolei</name>
    <dbReference type="NCBI Taxonomy" id="2743"/>
    <lineage>
        <taxon>Bacteria</taxon>
        <taxon>Pseudomonadati</taxon>
        <taxon>Pseudomonadota</taxon>
        <taxon>Gammaproteobacteria</taxon>
        <taxon>Pseudomonadales</taxon>
        <taxon>Marinobacteraceae</taxon>
        <taxon>Marinobacter</taxon>
    </lineage>
</organism>
<dbReference type="GO" id="GO:0006799">
    <property type="term" value="P:polyphosphate biosynthetic process"/>
    <property type="evidence" value="ECO:0007669"/>
    <property type="project" value="UniProtKB-ARBA"/>
</dbReference>
<proteinExistence type="predicted"/>
<gene>
    <name evidence="3" type="ORF">DET51_102307</name>
    <name evidence="2" type="ORF">DET64_102307</name>
</gene>
<dbReference type="Gene3D" id="3.20.100.30">
    <property type="entry name" value="VTC, catalytic tunnel domain"/>
    <property type="match status" value="1"/>
</dbReference>
<dbReference type="RefSeq" id="WP_113879218.1">
    <property type="nucleotide sequence ID" value="NZ_JAHVHZ010000002.1"/>
</dbReference>
<accession>A0A368VA20</accession>
<feature type="domain" description="VTC" evidence="1">
    <location>
        <begin position="27"/>
        <end position="122"/>
    </location>
</feature>
<dbReference type="EMBL" id="QPJB01000002">
    <property type="protein sequence ID" value="RCW37160.1"/>
    <property type="molecule type" value="Genomic_DNA"/>
</dbReference>
<dbReference type="InterPro" id="IPR042267">
    <property type="entry name" value="VTC_sf"/>
</dbReference>
<protein>
    <submittedName>
        <fullName evidence="3">VTC domain-containing protein</fullName>
    </submittedName>
</protein>
<dbReference type="AlphaFoldDB" id="A0A368VA20"/>
<dbReference type="Pfam" id="PF09359">
    <property type="entry name" value="VTC"/>
    <property type="match status" value="2"/>
</dbReference>
<feature type="domain" description="VTC" evidence="1">
    <location>
        <begin position="146"/>
        <end position="227"/>
    </location>
</feature>
<sequence>MNMAVGSPVARFAGHSLEAQARALLMNRVDTKFMIPAHELDQCLQGLEREYSMLEIGAARRFTYDTLYLDTPDSQLYLDHHNGKLNRFKLRIRHYRQSGESFLEVKKKSNRQRTIKTRLSLTGDGREPRVINDFLSGQFGLPAAGMRPALFVRYERMTLLRRDGHERVTVDTGLSFQTPDRQHSVALPGLAIFEIKYDRKASGSPLMARLAALGYRPVTFSKYCVGRVFLDGDNLKTNRFKPLLRGVHGICS</sequence>
<dbReference type="InterPro" id="IPR018966">
    <property type="entry name" value="VTC_domain"/>
</dbReference>
<dbReference type="EMBL" id="QNSA01000002">
    <property type="protein sequence ID" value="RBP76287.1"/>
    <property type="molecule type" value="Genomic_DNA"/>
</dbReference>
<dbReference type="CDD" id="cd07750">
    <property type="entry name" value="PolyPPase_VTC_like"/>
    <property type="match status" value="1"/>
</dbReference>
<name>A0A368VA20_MARNT</name>
<comment type="caution">
    <text evidence="3">The sequence shown here is derived from an EMBL/GenBank/DDBJ whole genome shotgun (WGS) entry which is preliminary data.</text>
</comment>
<dbReference type="Proteomes" id="UP000253065">
    <property type="component" value="Unassembled WGS sequence"/>
</dbReference>
<evidence type="ECO:0000313" key="3">
    <source>
        <dbReference type="EMBL" id="RCW37160.1"/>
    </source>
</evidence>
<evidence type="ECO:0000313" key="5">
    <source>
        <dbReference type="Proteomes" id="UP000253065"/>
    </source>
</evidence>
<dbReference type="Proteomes" id="UP000252795">
    <property type="component" value="Unassembled WGS sequence"/>
</dbReference>
<evidence type="ECO:0000313" key="2">
    <source>
        <dbReference type="EMBL" id="RBP76287.1"/>
    </source>
</evidence>